<dbReference type="InterPro" id="IPR052050">
    <property type="entry name" value="SecEffector_AnkRepeat"/>
</dbReference>
<dbReference type="InterPro" id="IPR002110">
    <property type="entry name" value="Ankyrin_rpt"/>
</dbReference>
<keyword evidence="3" id="KW-1185">Reference proteome</keyword>
<proteinExistence type="predicted"/>
<dbReference type="EMBL" id="SPLM01000110">
    <property type="protein sequence ID" value="TMW59018.1"/>
    <property type="molecule type" value="Genomic_DNA"/>
</dbReference>
<feature type="region of interest" description="Disordered" evidence="1">
    <location>
        <begin position="1"/>
        <end position="56"/>
    </location>
</feature>
<evidence type="ECO:0000256" key="1">
    <source>
        <dbReference type="SAM" id="MobiDB-lite"/>
    </source>
</evidence>
<name>A0A8K1CA95_PYTOL</name>
<feature type="compositionally biased region" description="Basic and acidic residues" evidence="1">
    <location>
        <begin position="44"/>
        <end position="56"/>
    </location>
</feature>
<dbReference type="InterPro" id="IPR036770">
    <property type="entry name" value="Ankyrin_rpt-contain_sf"/>
</dbReference>
<dbReference type="PANTHER" id="PTHR46586">
    <property type="entry name" value="ANKYRIN REPEAT-CONTAINING PROTEIN"/>
    <property type="match status" value="1"/>
</dbReference>
<dbReference type="Pfam" id="PF12796">
    <property type="entry name" value="Ank_2"/>
    <property type="match status" value="3"/>
</dbReference>
<dbReference type="SUPFAM" id="SSF140860">
    <property type="entry name" value="Pseudo ankyrin repeat-like"/>
    <property type="match status" value="1"/>
</dbReference>
<comment type="caution">
    <text evidence="2">The sequence shown here is derived from an EMBL/GenBank/DDBJ whole genome shotgun (WGS) entry which is preliminary data.</text>
</comment>
<reference evidence="2" key="1">
    <citation type="submission" date="2019-03" db="EMBL/GenBank/DDBJ databases">
        <title>Long read genome sequence of the mycoparasitic Pythium oligandrum ATCC 38472 isolated from sugarbeet rhizosphere.</title>
        <authorList>
            <person name="Gaulin E."/>
        </authorList>
    </citation>
    <scope>NUCLEOTIDE SEQUENCE</scope>
    <source>
        <strain evidence="2">ATCC 38472_TT</strain>
    </source>
</reference>
<dbReference type="PANTHER" id="PTHR46586:SF3">
    <property type="entry name" value="ANKYRIN REPEAT-CONTAINING PROTEIN"/>
    <property type="match status" value="1"/>
</dbReference>
<dbReference type="SMART" id="SM00248">
    <property type="entry name" value="ANK"/>
    <property type="match status" value="11"/>
</dbReference>
<evidence type="ECO:0000313" key="2">
    <source>
        <dbReference type="EMBL" id="TMW59018.1"/>
    </source>
</evidence>
<dbReference type="OrthoDB" id="498371at2759"/>
<dbReference type="Proteomes" id="UP000794436">
    <property type="component" value="Unassembled WGS sequence"/>
</dbReference>
<dbReference type="SUPFAM" id="SSF48403">
    <property type="entry name" value="Ankyrin repeat"/>
    <property type="match status" value="4"/>
</dbReference>
<gene>
    <name evidence="2" type="ORF">Poli38472_007163</name>
</gene>
<organism evidence="2 3">
    <name type="scientific">Pythium oligandrum</name>
    <name type="common">Mycoparasitic fungus</name>
    <dbReference type="NCBI Taxonomy" id="41045"/>
    <lineage>
        <taxon>Eukaryota</taxon>
        <taxon>Sar</taxon>
        <taxon>Stramenopiles</taxon>
        <taxon>Oomycota</taxon>
        <taxon>Peronosporomycetes</taxon>
        <taxon>Pythiales</taxon>
        <taxon>Pythiaceae</taxon>
        <taxon>Pythium</taxon>
    </lineage>
</organism>
<dbReference type="Gene3D" id="1.25.40.20">
    <property type="entry name" value="Ankyrin repeat-containing domain"/>
    <property type="match status" value="6"/>
</dbReference>
<dbReference type="Pfam" id="PF13637">
    <property type="entry name" value="Ank_4"/>
    <property type="match status" value="2"/>
</dbReference>
<protein>
    <submittedName>
        <fullName evidence="2">Uncharacterized protein</fullName>
    </submittedName>
</protein>
<feature type="region of interest" description="Disordered" evidence="1">
    <location>
        <begin position="849"/>
        <end position="880"/>
    </location>
</feature>
<sequence length="1860" mass="210051">MTESSRTKRSPNDVVEAVEVDATTSRKKRKTWEDEERVTSGHVSHVDDHGDVEQSNGREELRVAVERHDFERVSYLHDVLSRDEMWRCDGEAMAIAIRVGHTAFITWHLTHCPMNEVSRLLPLAAEYGRLEILERLWSSGSGGVASRVVEESVLAAVKSGSLEAVRWFDDKVHYGWPTEALDVAALNNRLKIVQWLHTNRTEGCSSYAMDNAAREGHLEIVQWLHAHRTEGCTTYAMDLAAWNGHLDVVQWLHLHRNEGCTTDAMDFAASNGHLDVVQWLHANRTEGCSTDAMDDAAANGHLETVRWLHTNRTEGCTTDAMDEAAQRGHFAVLEWLIQYRLDTKCSVNPLLIAIKDRQLRIVKALYDRQELTSWPRPAHASLLFDLFRSDNAIDASIFEHVVSMRQKRYHPEAADNPYYANEDGAETTSGQKSALILPTSVSKVCERHHVPQSCGHIISTFAFGKDSTLVHSLVGAVQRGWVHWLMCFSRRPSRGVELLAERGALVGARVLHDRLKRSGHLECTKRFMYLTVSNGDLEYIKWHMLNCDAHALEEWLYVAVWTGRVGVIDWIKELGNHTTLSGMSDSRAYKMFHSVDASFASVVQRFESELMAAEAEDDSRTVNKMDLDAIHGRPLLSDQSRLLGQDIDERTRPGCTVTGICGAIINGHLEIIRQIYKNQPDLAKWPKLGDGPDVLRRLLYPVKREMLAFFRYERDMRLEPRDLDEAAFRGDTTRVEVICELDLVDLTSSTAFDIAAVRGDDGMLQVLLDDVEHPQFSTRAMDGAAEEGHLTTIERLDTFEAPCTRRAIDLAARNGHLKVIEYLFERRHEGCSEWAMYWAKRRKTLETTEEEEIVTSDDSAHRVDQEDADDQHGRRGIASEDHADEEALRLAVERRDFERVRDLHDMLSKDPTWQCDGASIKKAIEANDMEFVSWHLDHCSMNEVSWLMPVAAEHGRVGLLERLWSSESASIRKEATKEFLLAAVRGGSLEAVIWFHENEKVAWPTTALHVAAQKGHLHVVQWLHANRREGYTDDAMDGAAQKGHLEVVQWLHVNRSEGCTTWAMNWAAENGHLDVVEWLHTNRSEGCTTDAMDWAAMSGHVDVLQWLHANRNEGCTASAMDEAARNGHLDAVRWLHANRSEGCTTNAMDEAAANGRLEVVQWLHANRSEGCTPWAMNWAAANGYMDVVQWLHANRREGCTTGAMDGAAQNGHLNVVQWLHANRSEGCTTGAMNWAAENGHFDVLEWLIQHRSKIKCSGNVLRRAIQNRQLRIVKALYDRDELKSWPRPAHADLLFDLFRSENAIDVSIFERVVSKRQQRYRQDAADNPYAEHGDDVRSAAYQESDSDAILPTSVSKVCEEHNVPNSCGHIISDFAFGDDSTRVYKHEGAVQRARVHWLFCFSERPGQDMALLAESGNLAGARLLHDRLECVDRLKCSKRFMYLTVELGDLEYVKWHMLKCEAHSFDEWLYAAVWVGRADVISWMRQLEHQPAASADPSRPHKMFHSLDASFTSVAERFESEVMAAEAANDSRSINMMDLYAIRGERFWGPIAGITVTGLYGAIVNGYIKIVRQIYTDQPSLANWPKLEDGPEVLRRILSPDKKKMLAFFRHERGMRLEPQDLDKAAIQGDLTRVVLIRELKLVESTSNALVIAAVRGDETMLEALVEGVDNPRYSTQAMDGAAEEGFISMVEYLHTSGAPCTRRAIDLAARNGHEKVVEFLFENRGEGCSEWAIYWASACGHASIVRYLTLRGVACDVDESVTVARQQGYHEIVDILESYRVVHDQAQGFRCSSRYVARCRRQAGGQLNTSPSHVVYRELERELWSDGLPHAHQPAVLVPPLSTAALELSADIDAEDKAE</sequence>
<feature type="compositionally biased region" description="Basic and acidic residues" evidence="1">
    <location>
        <begin position="858"/>
        <end position="880"/>
    </location>
</feature>
<accession>A0A8K1CA95</accession>
<evidence type="ECO:0000313" key="3">
    <source>
        <dbReference type="Proteomes" id="UP000794436"/>
    </source>
</evidence>